<dbReference type="SUPFAM" id="SSF53335">
    <property type="entry name" value="S-adenosyl-L-methionine-dependent methyltransferases"/>
    <property type="match status" value="1"/>
</dbReference>
<sequence length="397" mass="43909">MKYFFVLGSNPALSVAELASVFGLAEKEEMAVGAGYCGGKVFLLETDAKIDAAALIKNLGGTVKIGVIHDESGVSTRELLSIITPRLEPGEGKFNFGLSFYGSRKMYLKPLGMEIKKYLRERGTVCRWVVSRETTLSSVVVEQNKLTTGGAEIVLLQKGDKVLVGRTLSVQPFKELSFRDYGRPARDDRSGMLPPKLAQIMINLARAPKDGVILDPFCGSGTILTEAALLGYKNLIGADISDKAVEDTKKNMDWIKDRFQITDYDLRISNTDAIELSRNVKSRSVDAIITEPYLGPQRGPVDIETTKKELTELYSKALSEFKKILALNGRIVMIWPVFHAARNSQFITPDMKGFKIFNPIPKLLRANAAVELTARDTIIYGRPGQKVWREVVILEAS</sequence>
<proteinExistence type="predicted"/>
<evidence type="ECO:0000313" key="2">
    <source>
        <dbReference type="EMBL" id="OGF25798.1"/>
    </source>
</evidence>
<comment type="caution">
    <text evidence="2">The sequence shown here is derived from an EMBL/GenBank/DDBJ whole genome shotgun (WGS) entry which is preliminary data.</text>
</comment>
<gene>
    <name evidence="2" type="ORF">A2227_01190</name>
</gene>
<dbReference type="InterPro" id="IPR000241">
    <property type="entry name" value="RlmKL-like_Mtase"/>
</dbReference>
<evidence type="ECO:0000259" key="1">
    <source>
        <dbReference type="Pfam" id="PF01170"/>
    </source>
</evidence>
<dbReference type="CDD" id="cd02440">
    <property type="entry name" value="AdoMet_MTases"/>
    <property type="match status" value="1"/>
</dbReference>
<protein>
    <recommendedName>
        <fullName evidence="1">Ribosomal RNA large subunit methyltransferase K/L-like methyltransferase domain-containing protein</fullName>
    </recommendedName>
</protein>
<dbReference type="STRING" id="1797994.A2227_01190"/>
<evidence type="ECO:0000313" key="3">
    <source>
        <dbReference type="Proteomes" id="UP000178367"/>
    </source>
</evidence>
<dbReference type="EMBL" id="MFGB01000020">
    <property type="protein sequence ID" value="OGF25798.1"/>
    <property type="molecule type" value="Genomic_DNA"/>
</dbReference>
<feature type="domain" description="Ribosomal RNA large subunit methyltransferase K/L-like methyltransferase" evidence="1">
    <location>
        <begin position="189"/>
        <end position="335"/>
    </location>
</feature>
<dbReference type="PANTHER" id="PTHR14911">
    <property type="entry name" value="THUMP DOMAIN-CONTAINING"/>
    <property type="match status" value="1"/>
</dbReference>
<dbReference type="Proteomes" id="UP000178367">
    <property type="component" value="Unassembled WGS sequence"/>
</dbReference>
<dbReference type="PANTHER" id="PTHR14911:SF13">
    <property type="entry name" value="TRNA (GUANINE(6)-N2)-METHYLTRANSFERASE THUMP3"/>
    <property type="match status" value="1"/>
</dbReference>
<reference evidence="2 3" key="1">
    <citation type="journal article" date="2016" name="Nat. Commun.">
        <title>Thousands of microbial genomes shed light on interconnected biogeochemical processes in an aquifer system.</title>
        <authorList>
            <person name="Anantharaman K."/>
            <person name="Brown C.T."/>
            <person name="Hug L.A."/>
            <person name="Sharon I."/>
            <person name="Castelle C.J."/>
            <person name="Probst A.J."/>
            <person name="Thomas B.C."/>
            <person name="Singh A."/>
            <person name="Wilkins M.J."/>
            <person name="Karaoz U."/>
            <person name="Brodie E.L."/>
            <person name="Williams K.H."/>
            <person name="Hubbard S.S."/>
            <person name="Banfield J.F."/>
        </authorList>
    </citation>
    <scope>NUCLEOTIDE SEQUENCE [LARGE SCALE GENOMIC DNA]</scope>
</reference>
<accession>A0A1F5SGF2</accession>
<dbReference type="InterPro" id="IPR029063">
    <property type="entry name" value="SAM-dependent_MTases_sf"/>
</dbReference>
<organism evidence="2 3">
    <name type="scientific">Candidatus Falkowbacteria bacterium RIFOXYA2_FULL_47_19</name>
    <dbReference type="NCBI Taxonomy" id="1797994"/>
    <lineage>
        <taxon>Bacteria</taxon>
        <taxon>Candidatus Falkowiibacteriota</taxon>
    </lineage>
</organism>
<dbReference type="Pfam" id="PF01170">
    <property type="entry name" value="UPF0020"/>
    <property type="match status" value="1"/>
</dbReference>
<dbReference type="GO" id="GO:0016423">
    <property type="term" value="F:tRNA (guanine) methyltransferase activity"/>
    <property type="evidence" value="ECO:0007669"/>
    <property type="project" value="TreeGrafter"/>
</dbReference>
<dbReference type="AlphaFoldDB" id="A0A1F5SGF2"/>
<dbReference type="GO" id="GO:0030488">
    <property type="term" value="P:tRNA methylation"/>
    <property type="evidence" value="ECO:0007669"/>
    <property type="project" value="TreeGrafter"/>
</dbReference>
<name>A0A1F5SGF2_9BACT</name>
<dbReference type="Gene3D" id="3.40.50.150">
    <property type="entry name" value="Vaccinia Virus protein VP39"/>
    <property type="match status" value="1"/>
</dbReference>